<evidence type="ECO:0000313" key="3">
    <source>
        <dbReference type="Proteomes" id="UP000008181"/>
    </source>
</evidence>
<dbReference type="STRING" id="578455.G2RI97"/>
<dbReference type="EMBL" id="CP003014">
    <property type="protein sequence ID" value="AEO71559.1"/>
    <property type="molecule type" value="Genomic_DNA"/>
</dbReference>
<dbReference type="KEGG" id="ttt:THITE_2124087"/>
<name>G2RI97_THETT</name>
<dbReference type="Proteomes" id="UP000008181">
    <property type="component" value="Chromosome 6"/>
</dbReference>
<feature type="region of interest" description="Disordered" evidence="1">
    <location>
        <begin position="96"/>
        <end position="352"/>
    </location>
</feature>
<feature type="compositionally biased region" description="Basic and acidic residues" evidence="1">
    <location>
        <begin position="307"/>
        <end position="332"/>
    </location>
</feature>
<dbReference type="GeneID" id="11522131"/>
<reference evidence="2 3" key="1">
    <citation type="journal article" date="2011" name="Nat. Biotechnol.">
        <title>Comparative genomic analysis of the thermophilic biomass-degrading fungi Myceliophthora thermophila and Thielavia terrestris.</title>
        <authorList>
            <person name="Berka R.M."/>
            <person name="Grigoriev I.V."/>
            <person name="Otillar R."/>
            <person name="Salamov A."/>
            <person name="Grimwood J."/>
            <person name="Reid I."/>
            <person name="Ishmael N."/>
            <person name="John T."/>
            <person name="Darmond C."/>
            <person name="Moisan M.-C."/>
            <person name="Henrissat B."/>
            <person name="Coutinho P.M."/>
            <person name="Lombard V."/>
            <person name="Natvig D.O."/>
            <person name="Lindquist E."/>
            <person name="Schmutz J."/>
            <person name="Lucas S."/>
            <person name="Harris P."/>
            <person name="Powlowski J."/>
            <person name="Bellemare A."/>
            <person name="Taylor D."/>
            <person name="Butler G."/>
            <person name="de Vries R.P."/>
            <person name="Allijn I.E."/>
            <person name="van den Brink J."/>
            <person name="Ushinsky S."/>
            <person name="Storms R."/>
            <person name="Powell A.J."/>
            <person name="Paulsen I.T."/>
            <person name="Elbourne L.D.H."/>
            <person name="Baker S.E."/>
            <person name="Magnuson J."/>
            <person name="LaBoissiere S."/>
            <person name="Clutterbuck A.J."/>
            <person name="Martinez D."/>
            <person name="Wogulis M."/>
            <person name="de Leon A.L."/>
            <person name="Rey M.W."/>
            <person name="Tsang A."/>
        </authorList>
    </citation>
    <scope>NUCLEOTIDE SEQUENCE [LARGE SCALE GENOMIC DNA]</scope>
    <source>
        <strain evidence="3">ATCC 38088 / NRRL 8126</strain>
    </source>
</reference>
<feature type="compositionally biased region" description="Polar residues" evidence="1">
    <location>
        <begin position="259"/>
        <end position="280"/>
    </location>
</feature>
<dbReference type="HOGENOM" id="CLU_013115_0_0_1"/>
<evidence type="ECO:0000313" key="2">
    <source>
        <dbReference type="EMBL" id="AEO71559.1"/>
    </source>
</evidence>
<organism evidence="2 3">
    <name type="scientific">Thermothielavioides terrestris (strain ATCC 38088 / NRRL 8126)</name>
    <name type="common">Thielavia terrestris</name>
    <dbReference type="NCBI Taxonomy" id="578455"/>
    <lineage>
        <taxon>Eukaryota</taxon>
        <taxon>Fungi</taxon>
        <taxon>Dikarya</taxon>
        <taxon>Ascomycota</taxon>
        <taxon>Pezizomycotina</taxon>
        <taxon>Sordariomycetes</taxon>
        <taxon>Sordariomycetidae</taxon>
        <taxon>Sordariales</taxon>
        <taxon>Chaetomiaceae</taxon>
        <taxon>Thermothielavioides</taxon>
        <taxon>Thermothielavioides terrestris</taxon>
    </lineage>
</organism>
<feature type="region of interest" description="Disordered" evidence="1">
    <location>
        <begin position="740"/>
        <end position="791"/>
    </location>
</feature>
<proteinExistence type="predicted"/>
<gene>
    <name evidence="2" type="ORF">THITE_2124087</name>
</gene>
<feature type="compositionally biased region" description="Low complexity" evidence="1">
    <location>
        <begin position="291"/>
        <end position="304"/>
    </location>
</feature>
<feature type="compositionally biased region" description="Low complexity" evidence="1">
    <location>
        <begin position="481"/>
        <end position="503"/>
    </location>
</feature>
<feature type="compositionally biased region" description="Polar residues" evidence="1">
    <location>
        <begin position="507"/>
        <end position="524"/>
    </location>
</feature>
<feature type="compositionally biased region" description="Basic and acidic residues" evidence="1">
    <location>
        <begin position="215"/>
        <end position="237"/>
    </location>
</feature>
<feature type="compositionally biased region" description="Basic and acidic residues" evidence="1">
    <location>
        <begin position="438"/>
        <end position="449"/>
    </location>
</feature>
<dbReference type="RefSeq" id="XP_003657895.1">
    <property type="nucleotide sequence ID" value="XM_003657847.1"/>
</dbReference>
<accession>G2RI97</accession>
<feature type="compositionally biased region" description="Basic and acidic residues" evidence="1">
    <location>
        <begin position="126"/>
        <end position="154"/>
    </location>
</feature>
<sequence length="791" mass="86537">MDGAAKDAEKLAQRILPDRPYHLSLSFDRQFPRPDGWWFTGPSAPLQYMTYISAAQRGILTTRAAFEICDEPAQMPAKILAKGEARKKLSLMDYHNRKKSESPVANEAPAKVDAKTNGTAPAKRPPSKEHPSREDVRAAEKTETPRQRDTRLEKPPSGTNGERSKPSQEDAQPETESRKRSADTDGNPSPQKRTKAEAVSTQADQSRPPKSATPRSREKAAEKPPGEAEKPPGDAKTGRLHPTANGLAPSSLDKDRENTASPRSTIQVNGSRPRSGSGTATPRKPEPLAKPTLPELLSPLHPSLFEGRAEKDVKPAKKPAEKAPKAEKEKADGPSPSKKAKKFSKIPPLLSPTLPPVVEAALAIKERAQTGSKSVPGPAPKQAADSSGGARKTIVAAPAVRGVEADEKPSRPSKIVTFKLKKANAKRAKELLSLPSKSAKDALKKERSTSAEATPLPAPAKKRPRPADDVPQETAKRTKTAGEVAAARPAAPATPLKPAAATAMSRVASSQSQGNTPAATTGLTPGNGDNRPPTRSEPLDPKTLAQAESYKERHAEYQRLGGKLKHARDDLCRDRGGPGGMAPADERRATALHFEMVLAYMVAFHSLNQARTLERKACDISAWESLLPHLAELRGRVQGIKALKALAVQMHVLCLEQITNALATMDPAAAAGSFARWAKHSRNRAAMWQEANAMWERVDDPRMRTVVGPWTSVEDAVAAVLAVMRRWADRESVRWQPEVHLKGEREKEKDKDRERDREKDKERERERDRDRDRERDRERDRPRPSLNGVRH</sequence>
<dbReference type="eggNOG" id="ENOG502QPQ7">
    <property type="taxonomic scope" value="Eukaryota"/>
</dbReference>
<dbReference type="OrthoDB" id="284473at2759"/>
<evidence type="ECO:0000256" key="1">
    <source>
        <dbReference type="SAM" id="MobiDB-lite"/>
    </source>
</evidence>
<feature type="region of interest" description="Disordered" evidence="1">
    <location>
        <begin position="368"/>
        <end position="541"/>
    </location>
</feature>
<feature type="compositionally biased region" description="Basic and acidic residues" evidence="1">
    <location>
        <begin position="740"/>
        <end position="783"/>
    </location>
</feature>
<dbReference type="AlphaFoldDB" id="G2RI97"/>
<keyword evidence="3" id="KW-1185">Reference proteome</keyword>
<protein>
    <submittedName>
        <fullName evidence="2">Uncharacterized protein</fullName>
    </submittedName>
</protein>